<organism evidence="2 3">
    <name type="scientific">Actinomadura meyerae</name>
    <dbReference type="NCBI Taxonomy" id="240840"/>
    <lineage>
        <taxon>Bacteria</taxon>
        <taxon>Bacillati</taxon>
        <taxon>Actinomycetota</taxon>
        <taxon>Actinomycetes</taxon>
        <taxon>Streptosporangiales</taxon>
        <taxon>Thermomonosporaceae</taxon>
        <taxon>Actinomadura</taxon>
    </lineage>
</organism>
<reference evidence="2 3" key="1">
    <citation type="submission" date="2017-06" db="EMBL/GenBank/DDBJ databases">
        <authorList>
            <person name="Kim H.J."/>
            <person name="Triplett B.A."/>
        </authorList>
    </citation>
    <scope>NUCLEOTIDE SEQUENCE [LARGE SCALE GENOMIC DNA]</scope>
    <source>
        <strain evidence="2 3">DSM 44715</strain>
    </source>
</reference>
<sequence length="58" mass="5826">MTALAAAMDVVAAGFLASFVYMLTHAGAAPGNEGGRPVAMVLLAISLSLLSVPLWALP</sequence>
<accession>A0A239NVH8</accession>
<name>A0A239NVH8_9ACTN</name>
<keyword evidence="3" id="KW-1185">Reference proteome</keyword>
<keyword evidence="1" id="KW-0812">Transmembrane</keyword>
<evidence type="ECO:0000313" key="2">
    <source>
        <dbReference type="EMBL" id="SNT58877.1"/>
    </source>
</evidence>
<keyword evidence="1" id="KW-0472">Membrane</keyword>
<evidence type="ECO:0000313" key="3">
    <source>
        <dbReference type="Proteomes" id="UP000198318"/>
    </source>
</evidence>
<dbReference type="EMBL" id="FZOR01000051">
    <property type="protein sequence ID" value="SNT58877.1"/>
    <property type="molecule type" value="Genomic_DNA"/>
</dbReference>
<proteinExistence type="predicted"/>
<gene>
    <name evidence="2" type="ORF">SAMN05443665_105115</name>
</gene>
<dbReference type="AlphaFoldDB" id="A0A239NVH8"/>
<feature type="transmembrane region" description="Helical" evidence="1">
    <location>
        <begin position="38"/>
        <end position="57"/>
    </location>
</feature>
<evidence type="ECO:0000256" key="1">
    <source>
        <dbReference type="SAM" id="Phobius"/>
    </source>
</evidence>
<dbReference type="Proteomes" id="UP000198318">
    <property type="component" value="Unassembled WGS sequence"/>
</dbReference>
<dbReference type="RefSeq" id="WP_179271846.1">
    <property type="nucleotide sequence ID" value="NZ_FZOR01000051.1"/>
</dbReference>
<keyword evidence="1" id="KW-1133">Transmembrane helix</keyword>
<protein>
    <submittedName>
        <fullName evidence="2">Uncharacterized protein</fullName>
    </submittedName>
</protein>